<organism evidence="9 10">
    <name type="scientific">Nepenthes gracilis</name>
    <name type="common">Slender pitcher plant</name>
    <dbReference type="NCBI Taxonomy" id="150966"/>
    <lineage>
        <taxon>Eukaryota</taxon>
        <taxon>Viridiplantae</taxon>
        <taxon>Streptophyta</taxon>
        <taxon>Embryophyta</taxon>
        <taxon>Tracheophyta</taxon>
        <taxon>Spermatophyta</taxon>
        <taxon>Magnoliopsida</taxon>
        <taxon>eudicotyledons</taxon>
        <taxon>Gunneridae</taxon>
        <taxon>Pentapetalae</taxon>
        <taxon>Caryophyllales</taxon>
        <taxon>Nepenthaceae</taxon>
        <taxon>Nepenthes</taxon>
    </lineage>
</organism>
<gene>
    <name evidence="9" type="ORF">Nepgr_020906</name>
</gene>
<accession>A0AAD3XWP9</accession>
<evidence type="ECO:0000256" key="4">
    <source>
        <dbReference type="ARBA" id="ARBA00007573"/>
    </source>
</evidence>
<proteinExistence type="inferred from homology"/>
<dbReference type="InterPro" id="IPR027417">
    <property type="entry name" value="P-loop_NTPase"/>
</dbReference>
<keyword evidence="8" id="KW-0539">Nucleus</keyword>
<dbReference type="InterPro" id="IPR008728">
    <property type="entry name" value="Elongator_complex_protein_4"/>
</dbReference>
<evidence type="ECO:0000256" key="2">
    <source>
        <dbReference type="ARBA" id="ARBA00004496"/>
    </source>
</evidence>
<evidence type="ECO:0000313" key="10">
    <source>
        <dbReference type="Proteomes" id="UP001279734"/>
    </source>
</evidence>
<evidence type="ECO:0000256" key="7">
    <source>
        <dbReference type="ARBA" id="ARBA00022694"/>
    </source>
</evidence>
<keyword evidence="6" id="KW-0963">Cytoplasm</keyword>
<evidence type="ECO:0000256" key="6">
    <source>
        <dbReference type="ARBA" id="ARBA00022490"/>
    </source>
</evidence>
<dbReference type="GO" id="GO:0033588">
    <property type="term" value="C:elongator holoenzyme complex"/>
    <property type="evidence" value="ECO:0007669"/>
    <property type="project" value="InterPro"/>
</dbReference>
<dbReference type="GO" id="GO:0002098">
    <property type="term" value="P:tRNA wobble uridine modification"/>
    <property type="evidence" value="ECO:0007669"/>
    <property type="project" value="InterPro"/>
</dbReference>
<evidence type="ECO:0000256" key="1">
    <source>
        <dbReference type="ARBA" id="ARBA00004123"/>
    </source>
</evidence>
<dbReference type="AlphaFoldDB" id="A0AAD3XWP9"/>
<comment type="subcellular location">
    <subcellularLocation>
        <location evidence="2">Cytoplasm</location>
    </subcellularLocation>
    <subcellularLocation>
        <location evidence="1">Nucleus</location>
    </subcellularLocation>
</comment>
<comment type="caution">
    <text evidence="9">The sequence shown here is derived from an EMBL/GenBank/DDBJ whole genome shotgun (WGS) entry which is preliminary data.</text>
</comment>
<comment type="similarity">
    <text evidence="4">Belongs to the ELP4 family.</text>
</comment>
<evidence type="ECO:0000256" key="8">
    <source>
        <dbReference type="ARBA" id="ARBA00023242"/>
    </source>
</evidence>
<dbReference type="PANTHER" id="PTHR12896:SF1">
    <property type="entry name" value="ELONGATOR COMPLEX PROTEIN 4"/>
    <property type="match status" value="1"/>
</dbReference>
<dbReference type="Pfam" id="PF05625">
    <property type="entry name" value="PAXNEB"/>
    <property type="match status" value="2"/>
</dbReference>
<dbReference type="Gene3D" id="3.40.50.300">
    <property type="entry name" value="P-loop containing nucleotide triphosphate hydrolases"/>
    <property type="match status" value="1"/>
</dbReference>
<dbReference type="Proteomes" id="UP001279734">
    <property type="component" value="Unassembled WGS sequence"/>
</dbReference>
<reference evidence="9" key="1">
    <citation type="submission" date="2023-05" db="EMBL/GenBank/DDBJ databases">
        <title>Nepenthes gracilis genome sequencing.</title>
        <authorList>
            <person name="Fukushima K."/>
        </authorList>
    </citation>
    <scope>NUCLEOTIDE SEQUENCE</scope>
    <source>
        <strain evidence="9">SING2019-196</strain>
    </source>
</reference>
<comment type="pathway">
    <text evidence="3">tRNA modification; 5-methoxycarbonylmethyl-2-thiouridine-tRNA biosynthesis.</text>
</comment>
<keyword evidence="7" id="KW-0819">tRNA processing</keyword>
<dbReference type="PANTHER" id="PTHR12896">
    <property type="entry name" value="PAX6 NEIGHBOR PROTEIN PAXNEB"/>
    <property type="match status" value="1"/>
</dbReference>
<keyword evidence="10" id="KW-1185">Reference proteome</keyword>
<evidence type="ECO:0000256" key="3">
    <source>
        <dbReference type="ARBA" id="ARBA00005043"/>
    </source>
</evidence>
<protein>
    <recommendedName>
        <fullName evidence="5">Elongator complex protein 4</fullName>
    </recommendedName>
</protein>
<dbReference type="GO" id="GO:0008023">
    <property type="term" value="C:transcription elongation factor complex"/>
    <property type="evidence" value="ECO:0007669"/>
    <property type="project" value="TreeGrafter"/>
</dbReference>
<dbReference type="EMBL" id="BSYO01000020">
    <property type="protein sequence ID" value="GMH19065.1"/>
    <property type="molecule type" value="Genomic_DNA"/>
</dbReference>
<sequence>MDVMKEMMHSPLKSPEKLSGLSTVPKFAQAVMAAITFPSHSISRNPLVGSTSQNPALKPGPNGSIFISSGIPDLDKILGNPKVPHHMLLLRNFMAQGLVQNQPLLYARPSKDPRLFLIAWHNKKYFEEGEQTSDNKNHKLEYYNDCDLRKPLERHILTKKPIECVSMEDSTIDSLSECSSIFLAQNPSKSCAGCIAIQSFCAPQLEYFNKDWDMVSFIKYLKGMIRFPDAVAMITFPHSLLSTSFSKRWQHLVDTLFSVRAIPDDDKELANLLTRYQKMVDLLNVHEVARINAQVPFVLEASTFSIKLRKQRSYDECLILNEFSLKLEFVGLIVATFHQTFLSFNIEDKVLMIKRVMLRAFNFFIFSFFPQLCFLFIFCYGPYPILFLLTCGPHTHSISVHYYIA</sequence>
<evidence type="ECO:0000256" key="5">
    <source>
        <dbReference type="ARBA" id="ARBA00020265"/>
    </source>
</evidence>
<name>A0AAD3XWP9_NEPGR</name>
<evidence type="ECO:0000313" key="9">
    <source>
        <dbReference type="EMBL" id="GMH19065.1"/>
    </source>
</evidence>
<dbReference type="GO" id="GO:0005737">
    <property type="term" value="C:cytoplasm"/>
    <property type="evidence" value="ECO:0007669"/>
    <property type="project" value="UniProtKB-SubCell"/>
</dbReference>